<sequence length="750" mass="84998">MSSHVDGLLSTLAPVGLSDPLYASRRKKMFDFLSRVRSLGADVDLDIPAIAVIGWQSAGKSSLIEAISGITLPRASGTCTRCPTECQLTNSEGQWTCTVSLRFTKASDGSTREVQFGQDITEKADVTERIRRAQRAILSPSASADAFLSGTESDFGKPEVSFSSDCIVLHIHGPDVTDLNFVDLPGLFVGGQEDEINLIRDLAISYIRRPSCIILLTVACETDFVNQGAHRLAKEYDPHGERTIGVLTKPDRIPATEEENWLPYIRGEQDDTTSWFCVKCPNTQEIKSGITWEDARKAESKFFSKKAPWSTLSEESKERLGTGNLTRHLSEKLYDLLAERLPIIQKQLDKLLEKTDQELHVLPSPPSSEPLKDVIRLITNFTREMEKQVEGIPENGGLLQQIRPQQEAFRTAIRTTAPCFIPKYKEPSMETEEVEARSEASKSSDWELYERFMFLEGEEDYKEIGLNDGNEIFIDDVLERAKCAVTRELPNNYPFIIQRRYIYDSVKQWDGPVKELFDFAVEMLKETTFRVVDDLFEPYAHSSFKQRISTIVMKHLCQCAKEAANLIKFLLNVEKQPSTINVHYFKDYRRKFFAFYMGISNSNSNSNFIETLQARRYQSSEFNRALETIIFNLSKVGFDNVNPLELAVLRPSGDEDDAIRIMADARAYFQVAYKRFVDNVPKAIDEQLVRGIIHNLQDALTTGLGLDSHDAREKCAKWLAEPARVAEKREKLSARQTRLLAAKDELLNVF</sequence>
<organism evidence="1 2">
    <name type="scientific">Russula earlei</name>
    <dbReference type="NCBI Taxonomy" id="71964"/>
    <lineage>
        <taxon>Eukaryota</taxon>
        <taxon>Fungi</taxon>
        <taxon>Dikarya</taxon>
        <taxon>Basidiomycota</taxon>
        <taxon>Agaricomycotina</taxon>
        <taxon>Agaricomycetes</taxon>
        <taxon>Russulales</taxon>
        <taxon>Russulaceae</taxon>
        <taxon>Russula</taxon>
    </lineage>
</organism>
<keyword evidence="2" id="KW-1185">Reference proteome</keyword>
<accession>A0ACC0UAM2</accession>
<proteinExistence type="predicted"/>
<evidence type="ECO:0000313" key="2">
    <source>
        <dbReference type="Proteomes" id="UP001207468"/>
    </source>
</evidence>
<reference evidence="1" key="1">
    <citation type="submission" date="2021-03" db="EMBL/GenBank/DDBJ databases">
        <title>Evolutionary priming and transition to the ectomycorrhizal habit in an iconic lineage of mushroom-forming fungi: is preadaptation a requirement?</title>
        <authorList>
            <consortium name="DOE Joint Genome Institute"/>
            <person name="Looney B.P."/>
            <person name="Miyauchi S."/>
            <person name="Morin E."/>
            <person name="Drula E."/>
            <person name="Courty P.E."/>
            <person name="Chicoki N."/>
            <person name="Fauchery L."/>
            <person name="Kohler A."/>
            <person name="Kuo A."/>
            <person name="LaButti K."/>
            <person name="Pangilinan J."/>
            <person name="Lipzen A."/>
            <person name="Riley R."/>
            <person name="Andreopoulos W."/>
            <person name="He G."/>
            <person name="Johnson J."/>
            <person name="Barry K.W."/>
            <person name="Grigoriev I.V."/>
            <person name="Nagy L."/>
            <person name="Hibbett D."/>
            <person name="Henrissat B."/>
            <person name="Matheny P.B."/>
            <person name="Labbe J."/>
            <person name="Martin A.F."/>
        </authorList>
    </citation>
    <scope>NUCLEOTIDE SEQUENCE</scope>
    <source>
        <strain evidence="1">BPL698</strain>
    </source>
</reference>
<protein>
    <submittedName>
        <fullName evidence="1">P-loop containing nucleoside triphosphate hydrolase protein</fullName>
    </submittedName>
</protein>
<gene>
    <name evidence="1" type="ORF">F5148DRAFT_1196969</name>
</gene>
<dbReference type="EMBL" id="JAGFNK010000093">
    <property type="protein sequence ID" value="KAI9508380.1"/>
    <property type="molecule type" value="Genomic_DNA"/>
</dbReference>
<keyword evidence="1" id="KW-0378">Hydrolase</keyword>
<comment type="caution">
    <text evidence="1">The sequence shown here is derived from an EMBL/GenBank/DDBJ whole genome shotgun (WGS) entry which is preliminary data.</text>
</comment>
<dbReference type="Proteomes" id="UP001207468">
    <property type="component" value="Unassembled WGS sequence"/>
</dbReference>
<evidence type="ECO:0000313" key="1">
    <source>
        <dbReference type="EMBL" id="KAI9508380.1"/>
    </source>
</evidence>
<name>A0ACC0UAM2_9AGAM</name>